<accession>A0ABW8IE18</accession>
<comment type="caution">
    <text evidence="9">The sequence shown here is derived from an EMBL/GenBank/DDBJ whole genome shotgun (WGS) entry which is preliminary data.</text>
</comment>
<keyword evidence="4 7" id="KW-0812">Transmembrane</keyword>
<gene>
    <name evidence="9" type="ORF">QYG89_14745</name>
</gene>
<keyword evidence="3" id="KW-1003">Cell membrane</keyword>
<feature type="transmembrane region" description="Helical" evidence="7">
    <location>
        <begin position="212"/>
        <end position="231"/>
    </location>
</feature>
<feature type="transmembrane region" description="Helical" evidence="7">
    <location>
        <begin position="243"/>
        <end position="262"/>
    </location>
</feature>
<keyword evidence="10" id="KW-1185">Reference proteome</keyword>
<proteinExistence type="inferred from homology"/>
<reference evidence="9 10" key="1">
    <citation type="submission" date="2023-07" db="EMBL/GenBank/DDBJ databases">
        <title>Bacillus lucianemedeirus sp. nov, a new species isolated from an immunobiological production facility.</title>
        <authorList>
            <person name="Costa L.V."/>
            <person name="Miranda R.V.S.L."/>
            <person name="Brandao M.L.L."/>
            <person name="Reis C.M.F."/>
            <person name="Frazao A.M."/>
            <person name="Cruz F.V."/>
            <person name="Baio P.V.P."/>
            <person name="Veras J.F.C."/>
            <person name="Ramos J.N."/>
            <person name="Vieira V."/>
        </authorList>
    </citation>
    <scope>NUCLEOTIDE SEQUENCE [LARGE SCALE GENOMIC DNA]</scope>
    <source>
        <strain evidence="9 10">B190/17</strain>
    </source>
</reference>
<dbReference type="PANTHER" id="PTHR32322:SF18">
    <property type="entry name" value="S-ADENOSYLMETHIONINE_S-ADENOSYLHOMOCYSTEINE TRANSPORTER"/>
    <property type="match status" value="1"/>
</dbReference>
<name>A0ABW8IE18_9BACI</name>
<keyword evidence="6 7" id="KW-0472">Membrane</keyword>
<feature type="transmembrane region" description="Helical" evidence="7">
    <location>
        <begin position="181"/>
        <end position="200"/>
    </location>
</feature>
<dbReference type="Proteomes" id="UP001619911">
    <property type="component" value="Unassembled WGS sequence"/>
</dbReference>
<protein>
    <submittedName>
        <fullName evidence="9">DMT family transporter</fullName>
    </submittedName>
</protein>
<evidence type="ECO:0000256" key="1">
    <source>
        <dbReference type="ARBA" id="ARBA00004651"/>
    </source>
</evidence>
<comment type="similarity">
    <text evidence="2">Belongs to the EamA transporter family.</text>
</comment>
<evidence type="ECO:0000256" key="5">
    <source>
        <dbReference type="ARBA" id="ARBA00022989"/>
    </source>
</evidence>
<evidence type="ECO:0000256" key="7">
    <source>
        <dbReference type="SAM" id="Phobius"/>
    </source>
</evidence>
<evidence type="ECO:0000256" key="2">
    <source>
        <dbReference type="ARBA" id="ARBA00007362"/>
    </source>
</evidence>
<dbReference type="InterPro" id="IPR000620">
    <property type="entry name" value="EamA_dom"/>
</dbReference>
<dbReference type="EMBL" id="JAUIYO010000017">
    <property type="protein sequence ID" value="MFK2826911.1"/>
    <property type="molecule type" value="Genomic_DNA"/>
</dbReference>
<dbReference type="Pfam" id="PF00892">
    <property type="entry name" value="EamA"/>
    <property type="match status" value="2"/>
</dbReference>
<evidence type="ECO:0000313" key="10">
    <source>
        <dbReference type="Proteomes" id="UP001619911"/>
    </source>
</evidence>
<feature type="domain" description="EamA" evidence="8">
    <location>
        <begin position="13"/>
        <end position="137"/>
    </location>
</feature>
<sequence length="304" mass="32965">MKNLSVKTTASLVFLVVIWGISWPIYKLALAYTPPLLFAGMRALIGGLLLSIYLLPAWKKIKWRENWIKYCLSALLNAVLFFGLQTIGLNHLPGGLSSVLVYFQPVLIGLFAWFWLGEKMTKLKVIGLIIGFVGILAASANSLSGQISIFGVAIALLSAVSWALGTIYVKKESKSVDAMWMAALQFTIGGIILTGLGIEMESWAGITWNSEYIFGLGFGSVLGIAVAFALYLKLMNAGEASKVASFTFLVPLIAVATGTIFMHEPFTLSLLVGLVLIVLSIYFVNHSKTITKAHSAESVAEVHR</sequence>
<keyword evidence="5 7" id="KW-1133">Transmembrane helix</keyword>
<evidence type="ECO:0000256" key="6">
    <source>
        <dbReference type="ARBA" id="ARBA00023136"/>
    </source>
</evidence>
<feature type="transmembrane region" description="Helical" evidence="7">
    <location>
        <begin position="36"/>
        <end position="55"/>
    </location>
</feature>
<evidence type="ECO:0000259" key="8">
    <source>
        <dbReference type="Pfam" id="PF00892"/>
    </source>
</evidence>
<dbReference type="RefSeq" id="WP_404318663.1">
    <property type="nucleotide sequence ID" value="NZ_JAUIYO010000017.1"/>
</dbReference>
<feature type="transmembrane region" description="Helical" evidence="7">
    <location>
        <begin position="268"/>
        <end position="285"/>
    </location>
</feature>
<dbReference type="InterPro" id="IPR037185">
    <property type="entry name" value="EmrE-like"/>
</dbReference>
<feature type="transmembrane region" description="Helical" evidence="7">
    <location>
        <begin position="99"/>
        <end position="116"/>
    </location>
</feature>
<feature type="domain" description="EamA" evidence="8">
    <location>
        <begin position="150"/>
        <end position="285"/>
    </location>
</feature>
<feature type="transmembrane region" description="Helical" evidence="7">
    <location>
        <begin position="12"/>
        <end position="30"/>
    </location>
</feature>
<dbReference type="InterPro" id="IPR050638">
    <property type="entry name" value="AA-Vitamin_Transporters"/>
</dbReference>
<organism evidence="9 10">
    <name type="scientific">Bacillus lumedeiriae</name>
    <dbReference type="NCBI Taxonomy" id="3058829"/>
    <lineage>
        <taxon>Bacteria</taxon>
        <taxon>Bacillati</taxon>
        <taxon>Bacillota</taxon>
        <taxon>Bacilli</taxon>
        <taxon>Bacillales</taxon>
        <taxon>Bacillaceae</taxon>
        <taxon>Bacillus</taxon>
    </lineage>
</organism>
<dbReference type="SUPFAM" id="SSF103481">
    <property type="entry name" value="Multidrug resistance efflux transporter EmrE"/>
    <property type="match status" value="2"/>
</dbReference>
<feature type="transmembrane region" description="Helical" evidence="7">
    <location>
        <begin position="67"/>
        <end position="87"/>
    </location>
</feature>
<evidence type="ECO:0000256" key="3">
    <source>
        <dbReference type="ARBA" id="ARBA00022475"/>
    </source>
</evidence>
<feature type="transmembrane region" description="Helical" evidence="7">
    <location>
        <begin position="147"/>
        <end position="169"/>
    </location>
</feature>
<dbReference type="PANTHER" id="PTHR32322">
    <property type="entry name" value="INNER MEMBRANE TRANSPORTER"/>
    <property type="match status" value="1"/>
</dbReference>
<comment type="subcellular location">
    <subcellularLocation>
        <location evidence="1">Cell membrane</location>
        <topology evidence="1">Multi-pass membrane protein</topology>
    </subcellularLocation>
</comment>
<evidence type="ECO:0000256" key="4">
    <source>
        <dbReference type="ARBA" id="ARBA00022692"/>
    </source>
</evidence>
<evidence type="ECO:0000313" key="9">
    <source>
        <dbReference type="EMBL" id="MFK2826911.1"/>
    </source>
</evidence>
<feature type="transmembrane region" description="Helical" evidence="7">
    <location>
        <begin position="123"/>
        <end position="141"/>
    </location>
</feature>